<protein>
    <submittedName>
        <fullName evidence="2">Alpha/beta hydrolase</fullName>
    </submittedName>
</protein>
<dbReference type="KEGG" id="coh:EAV92_08740"/>
<evidence type="ECO:0000259" key="1">
    <source>
        <dbReference type="Pfam" id="PF00561"/>
    </source>
</evidence>
<dbReference type="AlphaFoldDB" id="A0A3G3JXR0"/>
<dbReference type="InterPro" id="IPR029058">
    <property type="entry name" value="AB_hydrolase_fold"/>
</dbReference>
<dbReference type="Gene3D" id="3.40.50.1820">
    <property type="entry name" value="alpha/beta hydrolase"/>
    <property type="match status" value="1"/>
</dbReference>
<dbReference type="GO" id="GO:0016020">
    <property type="term" value="C:membrane"/>
    <property type="evidence" value="ECO:0007669"/>
    <property type="project" value="TreeGrafter"/>
</dbReference>
<dbReference type="RefSeq" id="WP_123040723.1">
    <property type="nucleotide sequence ID" value="NZ_CP033433.1"/>
</dbReference>
<dbReference type="GO" id="GO:0016787">
    <property type="term" value="F:hydrolase activity"/>
    <property type="evidence" value="ECO:0007669"/>
    <property type="project" value="UniProtKB-KW"/>
</dbReference>
<dbReference type="SUPFAM" id="SSF53474">
    <property type="entry name" value="alpha/beta-Hydrolases"/>
    <property type="match status" value="1"/>
</dbReference>
<dbReference type="InterPro" id="IPR050266">
    <property type="entry name" value="AB_hydrolase_sf"/>
</dbReference>
<dbReference type="InterPro" id="IPR000073">
    <property type="entry name" value="AB_hydrolase_1"/>
</dbReference>
<evidence type="ECO:0000313" key="3">
    <source>
        <dbReference type="Proteomes" id="UP000269097"/>
    </source>
</evidence>
<sequence length="254" mass="27564">MSFSKSKIKTSQGSLQIHVSGTGDPPIILINGGSGPIEGWMRVLPALSAASSVFAYNRFGVAGSDKPASPQDGVAIVEALREALSMTGFKPPYLLVGHSLGGLYAQLFARLHPAEAAGVVFLEASHPRDLALQDYQGKGVKAVNRLLSLFDSLSPHKKFGEVHFVERTAEQIRESGDFPDIPVWVVTGGKENRFMPPEARRHRMQNQLELVVLSRFGEHVIASKSGHFPQLTEPSVVMEAILACLERIRVTSAK</sequence>
<dbReference type="PANTHER" id="PTHR43798:SF33">
    <property type="entry name" value="HYDROLASE, PUTATIVE (AFU_ORTHOLOGUE AFUA_2G14860)-RELATED"/>
    <property type="match status" value="1"/>
</dbReference>
<dbReference type="Proteomes" id="UP000269097">
    <property type="component" value="Chromosome"/>
</dbReference>
<dbReference type="Pfam" id="PF00561">
    <property type="entry name" value="Abhydrolase_1"/>
    <property type="match status" value="1"/>
</dbReference>
<proteinExistence type="predicted"/>
<feature type="domain" description="AB hydrolase-1" evidence="1">
    <location>
        <begin position="25"/>
        <end position="128"/>
    </location>
</feature>
<accession>A0A3G3JXR0</accession>
<keyword evidence="2" id="KW-0378">Hydrolase</keyword>
<keyword evidence="3" id="KW-1185">Reference proteome</keyword>
<reference evidence="2 3" key="1">
    <citation type="submission" date="2018-10" db="EMBL/GenBank/DDBJ databases">
        <title>Genome Sequence of Cohnella sp.</title>
        <authorList>
            <person name="Srinivasan S."/>
            <person name="Kim M.K."/>
        </authorList>
    </citation>
    <scope>NUCLEOTIDE SEQUENCE [LARGE SCALE GENOMIC DNA]</scope>
    <source>
        <strain evidence="2 3">18JY8-7</strain>
    </source>
</reference>
<name>A0A3G3JXR0_9BACL</name>
<dbReference type="PANTHER" id="PTHR43798">
    <property type="entry name" value="MONOACYLGLYCEROL LIPASE"/>
    <property type="match status" value="1"/>
</dbReference>
<organism evidence="2 3">
    <name type="scientific">Cohnella candidum</name>
    <dbReference type="NCBI Taxonomy" id="2674991"/>
    <lineage>
        <taxon>Bacteria</taxon>
        <taxon>Bacillati</taxon>
        <taxon>Bacillota</taxon>
        <taxon>Bacilli</taxon>
        <taxon>Bacillales</taxon>
        <taxon>Paenibacillaceae</taxon>
        <taxon>Cohnella</taxon>
    </lineage>
</organism>
<dbReference type="EMBL" id="CP033433">
    <property type="protein sequence ID" value="AYQ72641.1"/>
    <property type="molecule type" value="Genomic_DNA"/>
</dbReference>
<evidence type="ECO:0000313" key="2">
    <source>
        <dbReference type="EMBL" id="AYQ72641.1"/>
    </source>
</evidence>
<gene>
    <name evidence="2" type="ORF">EAV92_08740</name>
</gene>